<dbReference type="SUPFAM" id="SSF57959">
    <property type="entry name" value="Leucine zipper domain"/>
    <property type="match status" value="1"/>
</dbReference>
<gene>
    <name evidence="3" type="ORF">BCR42DRAFT_414835</name>
</gene>
<evidence type="ECO:0000256" key="1">
    <source>
        <dbReference type="SAM" id="Coils"/>
    </source>
</evidence>
<dbReference type="Pfam" id="PF07716">
    <property type="entry name" value="bZIP_2"/>
    <property type="match status" value="1"/>
</dbReference>
<dbReference type="PROSITE" id="PS00036">
    <property type="entry name" value="BZIP_BASIC"/>
    <property type="match status" value="1"/>
</dbReference>
<dbReference type="OrthoDB" id="2257100at2759"/>
<dbReference type="InterPro" id="IPR004827">
    <property type="entry name" value="bZIP"/>
</dbReference>
<keyword evidence="1" id="KW-0175">Coiled coil</keyword>
<protein>
    <recommendedName>
        <fullName evidence="2">BZIP domain-containing protein</fullName>
    </recommendedName>
</protein>
<dbReference type="SMART" id="SM00338">
    <property type="entry name" value="BRLZ"/>
    <property type="match status" value="1"/>
</dbReference>
<feature type="coiled-coil region" evidence="1">
    <location>
        <begin position="36"/>
        <end position="84"/>
    </location>
</feature>
<dbReference type="Proteomes" id="UP000193560">
    <property type="component" value="Unassembled WGS sequence"/>
</dbReference>
<dbReference type="GO" id="GO:0003700">
    <property type="term" value="F:DNA-binding transcription factor activity"/>
    <property type="evidence" value="ECO:0007669"/>
    <property type="project" value="InterPro"/>
</dbReference>
<evidence type="ECO:0000313" key="4">
    <source>
        <dbReference type="Proteomes" id="UP000193560"/>
    </source>
</evidence>
<evidence type="ECO:0000259" key="2">
    <source>
        <dbReference type="PROSITE" id="PS50217"/>
    </source>
</evidence>
<proteinExistence type="predicted"/>
<keyword evidence="4" id="KW-1185">Reference proteome</keyword>
<dbReference type="STRING" id="90262.A0A1X2IGQ1"/>
<name>A0A1X2IGQ1_9FUNG</name>
<evidence type="ECO:0000313" key="3">
    <source>
        <dbReference type="EMBL" id="ORZ16334.1"/>
    </source>
</evidence>
<reference evidence="3 4" key="1">
    <citation type="submission" date="2016-07" db="EMBL/GenBank/DDBJ databases">
        <title>Pervasive Adenine N6-methylation of Active Genes in Fungi.</title>
        <authorList>
            <consortium name="DOE Joint Genome Institute"/>
            <person name="Mondo S.J."/>
            <person name="Dannebaum R.O."/>
            <person name="Kuo R.C."/>
            <person name="Labutti K."/>
            <person name="Haridas S."/>
            <person name="Kuo A."/>
            <person name="Salamov A."/>
            <person name="Ahrendt S.R."/>
            <person name="Lipzen A."/>
            <person name="Sullivan W."/>
            <person name="Andreopoulos W.B."/>
            <person name="Clum A."/>
            <person name="Lindquist E."/>
            <person name="Daum C."/>
            <person name="Ramamoorthy G.K."/>
            <person name="Gryganskyi A."/>
            <person name="Culley D."/>
            <person name="Magnuson J.K."/>
            <person name="James T.Y."/>
            <person name="O'Malley M.A."/>
            <person name="Stajich J.E."/>
            <person name="Spatafora J.W."/>
            <person name="Visel A."/>
            <person name="Grigoriev I.V."/>
        </authorList>
    </citation>
    <scope>NUCLEOTIDE SEQUENCE [LARGE SCALE GENOMIC DNA]</scope>
    <source>
        <strain evidence="3 4">NRRL 1336</strain>
    </source>
</reference>
<accession>A0A1X2IGQ1</accession>
<dbReference type="Gene3D" id="3.30.160.60">
    <property type="entry name" value="Classic Zinc Finger"/>
    <property type="match status" value="1"/>
</dbReference>
<feature type="domain" description="BZIP" evidence="2">
    <location>
        <begin position="17"/>
        <end position="63"/>
    </location>
</feature>
<dbReference type="CDD" id="cd12193">
    <property type="entry name" value="bZIP_GCN4"/>
    <property type="match status" value="1"/>
</dbReference>
<organism evidence="3 4">
    <name type="scientific">Absidia repens</name>
    <dbReference type="NCBI Taxonomy" id="90262"/>
    <lineage>
        <taxon>Eukaryota</taxon>
        <taxon>Fungi</taxon>
        <taxon>Fungi incertae sedis</taxon>
        <taxon>Mucoromycota</taxon>
        <taxon>Mucoromycotina</taxon>
        <taxon>Mucoromycetes</taxon>
        <taxon>Mucorales</taxon>
        <taxon>Cunninghamellaceae</taxon>
        <taxon>Absidia</taxon>
    </lineage>
</organism>
<dbReference type="InterPro" id="IPR046347">
    <property type="entry name" value="bZIP_sf"/>
</dbReference>
<dbReference type="AlphaFoldDB" id="A0A1X2IGQ1"/>
<comment type="caution">
    <text evidence="3">The sequence shown here is derived from an EMBL/GenBank/DDBJ whole genome shotgun (WGS) entry which is preliminary data.</text>
</comment>
<dbReference type="EMBL" id="MCGE01000011">
    <property type="protein sequence ID" value="ORZ16334.1"/>
    <property type="molecule type" value="Genomic_DNA"/>
</dbReference>
<dbReference type="PROSITE" id="PS50217">
    <property type="entry name" value="BZIP"/>
    <property type="match status" value="1"/>
</dbReference>
<sequence>MSRGSRKCMDANDLAIKRQKNTDAARRSRFKKLVKMERLETRIKELEVDKHTLSTRIAVLEAETAGHEAKEQRLESRIRTLESQLTEAHCILATRH</sequence>